<gene>
    <name evidence="2" type="ORF">ACFSGX_14885</name>
</gene>
<feature type="domain" description="Hedgehog/Intein (Hint)" evidence="1">
    <location>
        <begin position="129"/>
        <end position="261"/>
    </location>
</feature>
<dbReference type="EMBL" id="JBHUGS010000004">
    <property type="protein sequence ID" value="MFD1952057.1"/>
    <property type="molecule type" value="Genomic_DNA"/>
</dbReference>
<dbReference type="Gene3D" id="2.170.16.10">
    <property type="entry name" value="Hedgehog/Intein (Hint) domain"/>
    <property type="match status" value="1"/>
</dbReference>
<dbReference type="SUPFAM" id="SSF51294">
    <property type="entry name" value="Hedgehog/intein (Hint) domain"/>
    <property type="match status" value="1"/>
</dbReference>
<dbReference type="RefSeq" id="WP_380931109.1">
    <property type="nucleotide sequence ID" value="NZ_JBHUGS010000004.1"/>
</dbReference>
<accession>A0ABW4U2H5</accession>
<organism evidence="2 3">
    <name type="scientific">Sphingomonas arantia</name>
    <dbReference type="NCBI Taxonomy" id="1460676"/>
    <lineage>
        <taxon>Bacteria</taxon>
        <taxon>Pseudomonadati</taxon>
        <taxon>Pseudomonadota</taxon>
        <taxon>Alphaproteobacteria</taxon>
        <taxon>Sphingomonadales</taxon>
        <taxon>Sphingomonadaceae</taxon>
        <taxon>Sphingomonas</taxon>
    </lineage>
</organism>
<dbReference type="InterPro" id="IPR036844">
    <property type="entry name" value="Hint_dom_sf"/>
</dbReference>
<sequence length="450" mass="47476">MTRIVTNFSALNGVTPAPNSYYAVTGSSAQSIEITTINGSTTATYGGSATGYTATAQFSGAITTNQANGLISINNQQYQVYGASADGRYLFFGPSSNNQNPAYALSSTQAPPPPNTNYSSVAPYTSPACFAAGTMILTTDGERAVEDLVVGDLIVTAGGQHRPIIWLGSRVIRPVSWGQRDIVDPVRIGRGALGADLPSRDLFVSPGHRLYLHGHLFCAIDLVNGATIAQQPVDEVGYYHVEVESHDALIANGLPAETFLDVGNRLGFDQGPVTPLRPQLDAAGNEIAFAPTDRSGVMLRRVRTEALAIATAMGWTRGHDPRITLTADGRVAQAQTIDGRLHFHLAEPSSVVTIGSAAAIRGGSDPAVTDTRRLGFQIFDLTVDGEPVDLTSEIFAAGTHGVESDGATTWRWTDGAAELRFARPVQHIAITPGELPTVLVPARADRAVAA</sequence>
<name>A0ABW4U2H5_9SPHN</name>
<evidence type="ECO:0000313" key="2">
    <source>
        <dbReference type="EMBL" id="MFD1952057.1"/>
    </source>
</evidence>
<proteinExistence type="predicted"/>
<evidence type="ECO:0000313" key="3">
    <source>
        <dbReference type="Proteomes" id="UP001597400"/>
    </source>
</evidence>
<dbReference type="InterPro" id="IPR028992">
    <property type="entry name" value="Hedgehog/Intein_dom"/>
</dbReference>
<dbReference type="Proteomes" id="UP001597400">
    <property type="component" value="Unassembled WGS sequence"/>
</dbReference>
<dbReference type="Pfam" id="PF13403">
    <property type="entry name" value="Hint_2"/>
    <property type="match status" value="1"/>
</dbReference>
<evidence type="ECO:0000259" key="1">
    <source>
        <dbReference type="Pfam" id="PF13403"/>
    </source>
</evidence>
<protein>
    <submittedName>
        <fullName evidence="2">Hint domain-containing protein</fullName>
    </submittedName>
</protein>
<reference evidence="3" key="1">
    <citation type="journal article" date="2019" name="Int. J. Syst. Evol. Microbiol.">
        <title>The Global Catalogue of Microorganisms (GCM) 10K type strain sequencing project: providing services to taxonomists for standard genome sequencing and annotation.</title>
        <authorList>
            <consortium name="The Broad Institute Genomics Platform"/>
            <consortium name="The Broad Institute Genome Sequencing Center for Infectious Disease"/>
            <person name="Wu L."/>
            <person name="Ma J."/>
        </authorList>
    </citation>
    <scope>NUCLEOTIDE SEQUENCE [LARGE SCALE GENOMIC DNA]</scope>
    <source>
        <strain evidence="3">CGMCC 1.12702</strain>
    </source>
</reference>
<keyword evidence="3" id="KW-1185">Reference proteome</keyword>
<comment type="caution">
    <text evidence="2">The sequence shown here is derived from an EMBL/GenBank/DDBJ whole genome shotgun (WGS) entry which is preliminary data.</text>
</comment>